<dbReference type="PROSITE" id="PS51186">
    <property type="entry name" value="GNAT"/>
    <property type="match status" value="1"/>
</dbReference>
<dbReference type="SUPFAM" id="SSF55729">
    <property type="entry name" value="Acyl-CoA N-acyltransferases (Nat)"/>
    <property type="match status" value="1"/>
</dbReference>
<feature type="domain" description="N-acetyltransferase" evidence="1">
    <location>
        <begin position="158"/>
        <end position="306"/>
    </location>
</feature>
<dbReference type="EMBL" id="JAVREM010000001">
    <property type="protein sequence ID" value="MDT0316959.1"/>
    <property type="molecule type" value="Genomic_DNA"/>
</dbReference>
<name>A0ABU2LH97_9ACTN</name>
<comment type="caution">
    <text evidence="2">The sequence shown here is derived from an EMBL/GenBank/DDBJ whole genome shotgun (WGS) entry which is preliminary data.</text>
</comment>
<protein>
    <submittedName>
        <fullName evidence="2">GNAT family N-acetyltransferase</fullName>
    </submittedName>
</protein>
<accession>A0ABU2LH97</accession>
<organism evidence="2 3">
    <name type="scientific">Streptomyces millisiae</name>
    <dbReference type="NCBI Taxonomy" id="3075542"/>
    <lineage>
        <taxon>Bacteria</taxon>
        <taxon>Bacillati</taxon>
        <taxon>Actinomycetota</taxon>
        <taxon>Actinomycetes</taxon>
        <taxon>Kitasatosporales</taxon>
        <taxon>Streptomycetaceae</taxon>
        <taxon>Streptomyces</taxon>
    </lineage>
</organism>
<reference evidence="3" key="1">
    <citation type="submission" date="2023-07" db="EMBL/GenBank/DDBJ databases">
        <title>30 novel species of actinomycetes from the DSMZ collection.</title>
        <authorList>
            <person name="Nouioui I."/>
        </authorList>
    </citation>
    <scope>NUCLEOTIDE SEQUENCE [LARGE SCALE GENOMIC DNA]</scope>
    <source>
        <strain evidence="3">DSM 44918</strain>
    </source>
</reference>
<gene>
    <name evidence="2" type="ORF">RNC47_01255</name>
</gene>
<sequence>MMSLVIRALVEDDAHSLFFSLTDPGLVGRAILDPPLNTYETVARGGEYRPEWTWVALQDGRVVARAAFWGGPDDEAPRALEWFDFTDRTAAVELLRTIPHRADYELVLPPNWRADPAVRAAARARLDAAQEAGYHTPVERYHYLWTPECGLPERPGRLTFRPEPDDEAVLAMLRRVHEHSLDGHTSRSVARGGVALAAQEELDHLRWCASPRAWWRLAYTSDGEPVGFQAPVINQGMPVIGAIGVVPEHRGCGYGYDLLVEGTHQLVAEGAERIAASTDVGNSPMAAAFTRAGYPILHHRHRLTSP</sequence>
<evidence type="ECO:0000259" key="1">
    <source>
        <dbReference type="PROSITE" id="PS51186"/>
    </source>
</evidence>
<dbReference type="Gene3D" id="3.40.630.30">
    <property type="match status" value="1"/>
</dbReference>
<evidence type="ECO:0000313" key="3">
    <source>
        <dbReference type="Proteomes" id="UP001183420"/>
    </source>
</evidence>
<evidence type="ECO:0000313" key="2">
    <source>
        <dbReference type="EMBL" id="MDT0316959.1"/>
    </source>
</evidence>
<dbReference type="Pfam" id="PF00583">
    <property type="entry name" value="Acetyltransf_1"/>
    <property type="match status" value="1"/>
</dbReference>
<proteinExistence type="predicted"/>
<dbReference type="CDD" id="cd04301">
    <property type="entry name" value="NAT_SF"/>
    <property type="match status" value="1"/>
</dbReference>
<dbReference type="InterPro" id="IPR016181">
    <property type="entry name" value="Acyl_CoA_acyltransferase"/>
</dbReference>
<dbReference type="InterPro" id="IPR000182">
    <property type="entry name" value="GNAT_dom"/>
</dbReference>
<dbReference type="Proteomes" id="UP001183420">
    <property type="component" value="Unassembled WGS sequence"/>
</dbReference>
<dbReference type="RefSeq" id="WP_311594941.1">
    <property type="nucleotide sequence ID" value="NZ_JAVREM010000001.1"/>
</dbReference>
<keyword evidence="3" id="KW-1185">Reference proteome</keyword>